<reference evidence="1 2" key="1">
    <citation type="submission" date="2020-06" db="EMBL/GenBank/DDBJ databases">
        <authorList>
            <person name="Li R."/>
            <person name="Bekaert M."/>
        </authorList>
    </citation>
    <scope>NUCLEOTIDE SEQUENCE [LARGE SCALE GENOMIC DNA]</scope>
    <source>
        <strain evidence="2">wild</strain>
    </source>
</reference>
<dbReference type="Proteomes" id="UP000507470">
    <property type="component" value="Unassembled WGS sequence"/>
</dbReference>
<dbReference type="PANTHER" id="PTHR47018">
    <property type="entry name" value="CXC DOMAIN-CONTAINING PROTEIN-RELATED"/>
    <property type="match status" value="1"/>
</dbReference>
<evidence type="ECO:0000313" key="2">
    <source>
        <dbReference type="Proteomes" id="UP000507470"/>
    </source>
</evidence>
<gene>
    <name evidence="1" type="ORF">MCOR_50236</name>
</gene>
<organism evidence="1 2">
    <name type="scientific">Mytilus coruscus</name>
    <name type="common">Sea mussel</name>
    <dbReference type="NCBI Taxonomy" id="42192"/>
    <lineage>
        <taxon>Eukaryota</taxon>
        <taxon>Metazoa</taxon>
        <taxon>Spiralia</taxon>
        <taxon>Lophotrochozoa</taxon>
        <taxon>Mollusca</taxon>
        <taxon>Bivalvia</taxon>
        <taxon>Autobranchia</taxon>
        <taxon>Pteriomorphia</taxon>
        <taxon>Mytilida</taxon>
        <taxon>Mytiloidea</taxon>
        <taxon>Mytilidae</taxon>
        <taxon>Mytilinae</taxon>
        <taxon>Mytilus</taxon>
    </lineage>
</organism>
<proteinExistence type="predicted"/>
<dbReference type="PANTHER" id="PTHR47018:SF1">
    <property type="entry name" value="TESMIN_TSO1-LIKE CXC DOMAIN-CONTAINING PROTEIN"/>
    <property type="match status" value="1"/>
</dbReference>
<keyword evidence="2" id="KW-1185">Reference proteome</keyword>
<accession>A0A6J8EDJ9</accession>
<evidence type="ECO:0000313" key="1">
    <source>
        <dbReference type="EMBL" id="CAC5417752.1"/>
    </source>
</evidence>
<name>A0A6J8EDJ9_MYTCO</name>
<dbReference type="AlphaFoldDB" id="A0A6J8EDJ9"/>
<protein>
    <submittedName>
        <fullName evidence="1">Uncharacterized protein</fullName>
    </submittedName>
</protein>
<sequence>MMKETALAELVTYIFETQRNSEESMVFRLADLANLYEERLTQLSSSSAQVHSTRLKDELLQKMSELEAHTKAIAFAFDYNDTMHMAKTVEMIRCQLASKKTTISGSLVSEDIDDSIPPTLLKLVKMIKHGPDIKSQLDNVSTKSDLALVQLLMFNYHQNTQKVPEQHRHSADRETPFCV</sequence>
<dbReference type="OrthoDB" id="6089010at2759"/>
<dbReference type="EMBL" id="CACVKT020008806">
    <property type="protein sequence ID" value="CAC5417752.1"/>
    <property type="molecule type" value="Genomic_DNA"/>
</dbReference>